<dbReference type="Proteomes" id="UP000297741">
    <property type="component" value="Unassembled WGS sequence"/>
</dbReference>
<reference evidence="2 3" key="1">
    <citation type="submission" date="2018-11" db="EMBL/GenBank/DDBJ databases">
        <title>Tabrizicola sp. isolated from sediment of alpine lake.</title>
        <authorList>
            <person name="Liu Z."/>
        </authorList>
    </citation>
    <scope>NUCLEOTIDE SEQUENCE [LARGE SCALE GENOMIC DNA]</scope>
    <source>
        <strain evidence="2 3">DRYC-M-16</strain>
    </source>
</reference>
<accession>A0ABY2KGS0</accession>
<feature type="region of interest" description="Disordered" evidence="1">
    <location>
        <begin position="1"/>
        <end position="21"/>
    </location>
</feature>
<comment type="caution">
    <text evidence="2">The sequence shown here is derived from an EMBL/GenBank/DDBJ whole genome shotgun (WGS) entry which is preliminary data.</text>
</comment>
<dbReference type="RefSeq" id="WP_135433983.1">
    <property type="nucleotide sequence ID" value="NZ_RPEM01000026.1"/>
</dbReference>
<evidence type="ECO:0000313" key="3">
    <source>
        <dbReference type="Proteomes" id="UP000297741"/>
    </source>
</evidence>
<gene>
    <name evidence="2" type="ORF">EEB11_18655</name>
</gene>
<feature type="compositionally biased region" description="Basic and acidic residues" evidence="1">
    <location>
        <begin position="10"/>
        <end position="20"/>
    </location>
</feature>
<evidence type="ECO:0000256" key="1">
    <source>
        <dbReference type="SAM" id="MobiDB-lite"/>
    </source>
</evidence>
<sequence length="81" mass="8662">MQIRNSGKGRLAERSRRAGAENEVMLTQEGKAVLTPMPDQPVVQRDRRRAVIAASAMAKATTGASAACSQDFLYDDDGLPG</sequence>
<dbReference type="EMBL" id="RPEM01000026">
    <property type="protein sequence ID" value="TGD41406.1"/>
    <property type="molecule type" value="Genomic_DNA"/>
</dbReference>
<evidence type="ECO:0000313" key="2">
    <source>
        <dbReference type="EMBL" id="TGD41406.1"/>
    </source>
</evidence>
<name>A0ABY2KGS0_9RHOB</name>
<organism evidence="2 3">
    <name type="scientific">Pseudotabrizicola sediminis</name>
    <dbReference type="NCBI Taxonomy" id="2486418"/>
    <lineage>
        <taxon>Bacteria</taxon>
        <taxon>Pseudomonadati</taxon>
        <taxon>Pseudomonadota</taxon>
        <taxon>Alphaproteobacteria</taxon>
        <taxon>Rhodobacterales</taxon>
        <taxon>Paracoccaceae</taxon>
        <taxon>Pseudotabrizicola</taxon>
    </lineage>
</organism>
<keyword evidence="3" id="KW-1185">Reference proteome</keyword>
<proteinExistence type="predicted"/>
<protein>
    <submittedName>
        <fullName evidence="2">Type II toxin-antitoxin system prevent-host-death family antitoxin</fullName>
    </submittedName>
</protein>